<keyword evidence="2" id="KW-1185">Reference proteome</keyword>
<gene>
    <name evidence="1" type="ORF">LAFE_0H05952G</name>
</gene>
<organism evidence="1 2">
    <name type="scientific">Lachancea fermentati</name>
    <name type="common">Zygosaccharomyces fermentati</name>
    <dbReference type="NCBI Taxonomy" id="4955"/>
    <lineage>
        <taxon>Eukaryota</taxon>
        <taxon>Fungi</taxon>
        <taxon>Dikarya</taxon>
        <taxon>Ascomycota</taxon>
        <taxon>Saccharomycotina</taxon>
        <taxon>Saccharomycetes</taxon>
        <taxon>Saccharomycetales</taxon>
        <taxon>Saccharomycetaceae</taxon>
        <taxon>Lachancea</taxon>
    </lineage>
</organism>
<sequence length="338" mass="38631">MTTELYPDDYFGGRDKIPPNYNIVERRWLIDEIIKPELPNIIDNVEKCLELLRSDQSFKMPISNGASNDVDTPSVRGIITRQRGFIIDFQAIVKFPQFHRGKAVMYKMDPDTKFPLLQINSITANLSEALNLLDSLQVQQDTDKFILEMGKILGLLTRSINFLQNPPRELVFPENNNNAIKKMFSYPNELCESTHHLMSLELVIFRNEISIDFRNLAKITTRPWCDIDQETGKSFTDVVRDKLKTERGKKLVDILKEQGLNVEEPSLLRNFFNTNPETTTLAQAQEILARCVTFDSKLVSECEKISITTSDPSLISISSKLNGLENCIGTYYTNLELA</sequence>
<dbReference type="Proteomes" id="UP000190831">
    <property type="component" value="Chromosome H"/>
</dbReference>
<evidence type="ECO:0000313" key="1">
    <source>
        <dbReference type="EMBL" id="SCW04101.1"/>
    </source>
</evidence>
<dbReference type="OMA" id="ITRCITY"/>
<name>A0A1G4MJT8_LACFM</name>
<dbReference type="EMBL" id="LT598491">
    <property type="protein sequence ID" value="SCW04101.1"/>
    <property type="molecule type" value="Genomic_DNA"/>
</dbReference>
<evidence type="ECO:0000313" key="2">
    <source>
        <dbReference type="Proteomes" id="UP000190831"/>
    </source>
</evidence>
<accession>A0A1G4MJT8</accession>
<dbReference type="AlphaFoldDB" id="A0A1G4MJT8"/>
<dbReference type="PANTHER" id="PTHR13618">
    <property type="entry name" value="LEUCINE ZIPPER CONTAINING TRANSCRIPTION FACTOR LZF1"/>
    <property type="match status" value="1"/>
</dbReference>
<protein>
    <submittedName>
        <fullName evidence="1">LAFE_0H05952g1_1</fullName>
    </submittedName>
</protein>
<dbReference type="Pfam" id="PF10259">
    <property type="entry name" value="Rogdi_lz"/>
    <property type="match status" value="1"/>
</dbReference>
<dbReference type="PANTHER" id="PTHR13618:SF1">
    <property type="entry name" value="PROTEIN ROGDI HOMOLOG"/>
    <property type="match status" value="1"/>
</dbReference>
<dbReference type="OrthoDB" id="66510at2759"/>
<dbReference type="InterPro" id="IPR028241">
    <property type="entry name" value="RAVE2/Rogdi"/>
</dbReference>
<proteinExistence type="predicted"/>
<reference evidence="1 2" key="1">
    <citation type="submission" date="2016-03" db="EMBL/GenBank/DDBJ databases">
        <authorList>
            <person name="Devillers H."/>
        </authorList>
    </citation>
    <scope>NUCLEOTIDE SEQUENCE [LARGE SCALE GENOMIC DNA]</scope>
    <source>
        <strain evidence="1">CBS 6772</strain>
    </source>
</reference>
<dbReference type="GO" id="GO:0043291">
    <property type="term" value="C:RAVE complex"/>
    <property type="evidence" value="ECO:0007669"/>
    <property type="project" value="TreeGrafter"/>
</dbReference>
<dbReference type="STRING" id="4955.A0A1G4MJT8"/>